<accession>A0A835H4M5</accession>
<evidence type="ECO:0000256" key="2">
    <source>
        <dbReference type="ARBA" id="ARBA00022604"/>
    </source>
</evidence>
<evidence type="ECO:0000313" key="5">
    <source>
        <dbReference type="Proteomes" id="UP000631114"/>
    </source>
</evidence>
<keyword evidence="2" id="KW-0341">Growth regulation</keyword>
<reference evidence="4 5" key="1">
    <citation type="submission" date="2020-10" db="EMBL/GenBank/DDBJ databases">
        <title>The Coptis chinensis genome and diversification of protoberbering-type alkaloids.</title>
        <authorList>
            <person name="Wang B."/>
            <person name="Shu S."/>
            <person name="Song C."/>
            <person name="Liu Y."/>
        </authorList>
    </citation>
    <scope>NUCLEOTIDE SEQUENCE [LARGE SCALE GENOMIC DNA]</scope>
    <source>
        <strain evidence="4">HL-2020</strain>
        <tissue evidence="4">Leaf</tissue>
    </source>
</reference>
<dbReference type="Proteomes" id="UP000631114">
    <property type="component" value="Unassembled WGS sequence"/>
</dbReference>
<evidence type="ECO:0000313" key="4">
    <source>
        <dbReference type="EMBL" id="KAF9592814.1"/>
    </source>
</evidence>
<name>A0A835H4M5_9MAGN</name>
<dbReference type="Pfam" id="PF05266">
    <property type="entry name" value="DUF724"/>
    <property type="match status" value="1"/>
</dbReference>
<dbReference type="InterPro" id="IPR007930">
    <property type="entry name" value="DUF724"/>
</dbReference>
<protein>
    <submittedName>
        <fullName evidence="4">Uncharacterized protein</fullName>
    </submittedName>
</protein>
<dbReference type="EMBL" id="JADFTS010000008">
    <property type="protein sequence ID" value="KAF9592814.1"/>
    <property type="molecule type" value="Genomic_DNA"/>
</dbReference>
<keyword evidence="1" id="KW-0813">Transport</keyword>
<comment type="caution">
    <text evidence="4">The sequence shown here is derived from an EMBL/GenBank/DDBJ whole genome shotgun (WGS) entry which is preliminary data.</text>
</comment>
<keyword evidence="5" id="KW-1185">Reference proteome</keyword>
<evidence type="ECO:0000256" key="1">
    <source>
        <dbReference type="ARBA" id="ARBA00022448"/>
    </source>
</evidence>
<sequence length="401" mass="45141">MPTRTITESATFSDVETPTRNADGALLLQKKVVNQNLADLFTSQSNGLSNQPTLKFCQEEMRSDFDCDRFGDQTNVTDSSFSFLSTIRGETSDSSIPEALYLQENHAVLSLAHSMKSLGAIDIYQQNGSVGEPTPHILDSGCQSKQIVYEEPELHISSREVTEFVQKMATSEETKIIMAQTLSNFEIVKPLSMYLGGSYPLAMIDNKASSKGKATENGEREIAKQAFLIDQNSDNEVLENDNLPFIKTTSCRLDDKLCQIREKTSKLQIDEPKCVLENILEVLPHFEACFNVGPIRALLKELLRVKDTKLQLDEKLKQIGGDIIKAKDDEEAQKSEMDKLDQKLRELQEAINEKNKERQTIVEIKQTTSSIIAFLQKRLVEIEKEMQNTKLNFHSVVAAPW</sequence>
<evidence type="ECO:0000256" key="3">
    <source>
        <dbReference type="SAM" id="Coils"/>
    </source>
</evidence>
<dbReference type="AlphaFoldDB" id="A0A835H4M5"/>
<feature type="coiled-coil region" evidence="3">
    <location>
        <begin position="323"/>
        <end position="392"/>
    </location>
</feature>
<organism evidence="4 5">
    <name type="scientific">Coptis chinensis</name>
    <dbReference type="NCBI Taxonomy" id="261450"/>
    <lineage>
        <taxon>Eukaryota</taxon>
        <taxon>Viridiplantae</taxon>
        <taxon>Streptophyta</taxon>
        <taxon>Embryophyta</taxon>
        <taxon>Tracheophyta</taxon>
        <taxon>Spermatophyta</taxon>
        <taxon>Magnoliopsida</taxon>
        <taxon>Ranunculales</taxon>
        <taxon>Ranunculaceae</taxon>
        <taxon>Coptidoideae</taxon>
        <taxon>Coptis</taxon>
    </lineage>
</organism>
<keyword evidence="3" id="KW-0175">Coiled coil</keyword>
<proteinExistence type="predicted"/>
<gene>
    <name evidence="4" type="ORF">IFM89_017433</name>
</gene>